<evidence type="ECO:0000313" key="1">
    <source>
        <dbReference type="EMBL" id="MBW2939981.1"/>
    </source>
</evidence>
<dbReference type="RefSeq" id="WP_219042212.1">
    <property type="nucleotide sequence ID" value="NZ_JAHWDQ010000001.1"/>
</dbReference>
<keyword evidence="2" id="KW-1185">Reference proteome</keyword>
<evidence type="ECO:0000313" key="2">
    <source>
        <dbReference type="Proteomes" id="UP001166291"/>
    </source>
</evidence>
<dbReference type="Proteomes" id="UP001166291">
    <property type="component" value="Unassembled WGS sequence"/>
</dbReference>
<gene>
    <name evidence="1" type="ORF">KXJ70_04305</name>
</gene>
<accession>A0ABS6VNX4</accession>
<proteinExistence type="predicted"/>
<dbReference type="EMBL" id="JAHWDQ010000001">
    <property type="protein sequence ID" value="MBW2939981.1"/>
    <property type="molecule type" value="Genomic_DNA"/>
</dbReference>
<name>A0ABS6VNX4_9GAMM</name>
<comment type="caution">
    <text evidence="1">The sequence shown here is derived from an EMBL/GenBank/DDBJ whole genome shotgun (WGS) entry which is preliminary data.</text>
</comment>
<sequence length="125" mass="14068">MLSVATPYSWHSSNNWGTNMIKNGNIDSIGGMEFATFRLKDGVTEARLVELSNNVEADFLSQQGELILHFLVRGADGIYADVAIASSQEKAEEYCQQWLDNAVALEYLELLEKDSVNMTFWTRIN</sequence>
<reference evidence="1" key="1">
    <citation type="submission" date="2021-07" db="EMBL/GenBank/DDBJ databases">
        <title>Zhongshania sp. CAU 1632 isolated from seawater.</title>
        <authorList>
            <person name="Kim W."/>
        </authorList>
    </citation>
    <scope>NUCLEOTIDE SEQUENCE</scope>
    <source>
        <strain evidence="1">CAU 1632</strain>
    </source>
</reference>
<protein>
    <submittedName>
        <fullName evidence="1">Uncharacterized protein</fullName>
    </submittedName>
</protein>
<organism evidence="1 2">
    <name type="scientific">Zhongshania aquimaris</name>
    <dbReference type="NCBI Taxonomy" id="2857107"/>
    <lineage>
        <taxon>Bacteria</taxon>
        <taxon>Pseudomonadati</taxon>
        <taxon>Pseudomonadota</taxon>
        <taxon>Gammaproteobacteria</taxon>
        <taxon>Cellvibrionales</taxon>
        <taxon>Spongiibacteraceae</taxon>
        <taxon>Zhongshania</taxon>
    </lineage>
</organism>